<dbReference type="Proteomes" id="UP000828941">
    <property type="component" value="Chromosome 13"/>
</dbReference>
<evidence type="ECO:0000313" key="1">
    <source>
        <dbReference type="EMBL" id="KAI4298988.1"/>
    </source>
</evidence>
<reference evidence="1 2" key="1">
    <citation type="journal article" date="2022" name="DNA Res.">
        <title>Chromosomal-level genome assembly of the orchid tree Bauhinia variegata (Leguminosae; Cercidoideae) supports the allotetraploid origin hypothesis of Bauhinia.</title>
        <authorList>
            <person name="Zhong Y."/>
            <person name="Chen Y."/>
            <person name="Zheng D."/>
            <person name="Pang J."/>
            <person name="Liu Y."/>
            <person name="Luo S."/>
            <person name="Meng S."/>
            <person name="Qian L."/>
            <person name="Wei D."/>
            <person name="Dai S."/>
            <person name="Zhou R."/>
        </authorList>
    </citation>
    <scope>NUCLEOTIDE SEQUENCE [LARGE SCALE GENOMIC DNA]</scope>
    <source>
        <strain evidence="1">BV-YZ2020</strain>
    </source>
</reference>
<organism evidence="1 2">
    <name type="scientific">Bauhinia variegata</name>
    <name type="common">Purple orchid tree</name>
    <name type="synonym">Phanera variegata</name>
    <dbReference type="NCBI Taxonomy" id="167791"/>
    <lineage>
        <taxon>Eukaryota</taxon>
        <taxon>Viridiplantae</taxon>
        <taxon>Streptophyta</taxon>
        <taxon>Embryophyta</taxon>
        <taxon>Tracheophyta</taxon>
        <taxon>Spermatophyta</taxon>
        <taxon>Magnoliopsida</taxon>
        <taxon>eudicotyledons</taxon>
        <taxon>Gunneridae</taxon>
        <taxon>Pentapetalae</taxon>
        <taxon>rosids</taxon>
        <taxon>fabids</taxon>
        <taxon>Fabales</taxon>
        <taxon>Fabaceae</taxon>
        <taxon>Cercidoideae</taxon>
        <taxon>Cercideae</taxon>
        <taxon>Bauhiniinae</taxon>
        <taxon>Bauhinia</taxon>
    </lineage>
</organism>
<protein>
    <submittedName>
        <fullName evidence="1">Uncharacterized protein</fullName>
    </submittedName>
</protein>
<dbReference type="EMBL" id="CM039438">
    <property type="protein sequence ID" value="KAI4298988.1"/>
    <property type="molecule type" value="Genomic_DNA"/>
</dbReference>
<keyword evidence="2" id="KW-1185">Reference proteome</keyword>
<gene>
    <name evidence="1" type="ORF">L6164_032490</name>
</gene>
<sequence>MGEVPRTPRTPTLDLHSIFGISKNVSLVGKVFKSLMRRHPDKSSPKPTKGKKQEELIISAPMALASIAHDHHHKNEDHWFSRQSILPGSMSRRSKTPTHSRGSLSGNSSRRCKTPTPKSSYLISETEFAPASLSRDMSRIGSKTPSRSASLSGNTTRGCTSETGTQDNSTSTANMTRNCSPETIAPSPSRNISLKGSTPIIFSQSTVRRKPPPVEKKLECTLEELFFGGVKKVELTRDVILNPGILAQEEETLMIEIRPGWRKGTKLTFEGKGDEKPGYLPADIVFLIDEKQHPLFKRDGDDLEMGVEIPLVNALTGCTIPVPIIGGETMTLSFEDTIICPGHEKVIRGQGMPSSKQDGRRGDLHIKFLINFPTELSDQQREEAVSFLQDCY</sequence>
<evidence type="ECO:0000313" key="2">
    <source>
        <dbReference type="Proteomes" id="UP000828941"/>
    </source>
</evidence>
<proteinExistence type="predicted"/>
<comment type="caution">
    <text evidence="1">The sequence shown here is derived from an EMBL/GenBank/DDBJ whole genome shotgun (WGS) entry which is preliminary data.</text>
</comment>
<name>A0ACB9KP03_BAUVA</name>
<accession>A0ACB9KP03</accession>